<sequence>MSTGSTTKFLRVHFASFLTQSLPNEIWKEIIDYAATDTQTLLSLTYIKPFQPHAHRVLYHTLKLNLSVDLHQCDRRISLLYRTLSERPMLGEYVRAIQMLRDSIEQDGRLRWSRLSEHSSGGYLGEQMTSPLSKEDRFERDAVPRVPLDSMGITAEDDIEMHKTPEQDSNCIPLELHWPNYSLKEEDMITQWERNVSWHDPDHTETIHLPGILRLAPNVQVVELGHLPICRIFPDWGKFKHPLRSALVEVLRGKRLKIVHMSGLLNIPSFVFAATPAMVVRTCNLASVAQRGTARTVKSLTRGDTPPLRWLALGNIGSSDQPPFLKMIAHRKVGRIDLSPTSPETFKALNDACIALQDSMTRLAVDVRYLASTAIEDGWKPSKQGRLDLGCLHQLETLQLNFTDWKIGIENNAVTKMASDSWWWWAIDALRSALHRPGHGSLRDIVLSIDYRNMMYLEHLMNWDDRIWVALQKVLVDQVKSGVKRVRVCLQSATFYPMLEFPEGQRSRILLEVQKRLESVGGLEVCHHKNIVYCLDYESVSN</sequence>
<dbReference type="Proteomes" id="UP000307440">
    <property type="component" value="Unassembled WGS sequence"/>
</dbReference>
<dbReference type="EMBL" id="ML210266">
    <property type="protein sequence ID" value="TFK21521.1"/>
    <property type="molecule type" value="Genomic_DNA"/>
</dbReference>
<organism evidence="1 2">
    <name type="scientific">Coprinopsis marcescibilis</name>
    <name type="common">Agaric fungus</name>
    <name type="synonym">Psathyrella marcescibilis</name>
    <dbReference type="NCBI Taxonomy" id="230819"/>
    <lineage>
        <taxon>Eukaryota</taxon>
        <taxon>Fungi</taxon>
        <taxon>Dikarya</taxon>
        <taxon>Basidiomycota</taxon>
        <taxon>Agaricomycotina</taxon>
        <taxon>Agaricomycetes</taxon>
        <taxon>Agaricomycetidae</taxon>
        <taxon>Agaricales</taxon>
        <taxon>Agaricineae</taxon>
        <taxon>Psathyrellaceae</taxon>
        <taxon>Coprinopsis</taxon>
    </lineage>
</organism>
<reference evidence="1 2" key="1">
    <citation type="journal article" date="2019" name="Nat. Ecol. Evol.">
        <title>Megaphylogeny resolves global patterns of mushroom evolution.</title>
        <authorList>
            <person name="Varga T."/>
            <person name="Krizsan K."/>
            <person name="Foldi C."/>
            <person name="Dima B."/>
            <person name="Sanchez-Garcia M."/>
            <person name="Sanchez-Ramirez S."/>
            <person name="Szollosi G.J."/>
            <person name="Szarkandi J.G."/>
            <person name="Papp V."/>
            <person name="Albert L."/>
            <person name="Andreopoulos W."/>
            <person name="Angelini C."/>
            <person name="Antonin V."/>
            <person name="Barry K.W."/>
            <person name="Bougher N.L."/>
            <person name="Buchanan P."/>
            <person name="Buyck B."/>
            <person name="Bense V."/>
            <person name="Catcheside P."/>
            <person name="Chovatia M."/>
            <person name="Cooper J."/>
            <person name="Damon W."/>
            <person name="Desjardin D."/>
            <person name="Finy P."/>
            <person name="Geml J."/>
            <person name="Haridas S."/>
            <person name="Hughes K."/>
            <person name="Justo A."/>
            <person name="Karasinski D."/>
            <person name="Kautmanova I."/>
            <person name="Kiss B."/>
            <person name="Kocsube S."/>
            <person name="Kotiranta H."/>
            <person name="LaButti K.M."/>
            <person name="Lechner B.E."/>
            <person name="Liimatainen K."/>
            <person name="Lipzen A."/>
            <person name="Lukacs Z."/>
            <person name="Mihaltcheva S."/>
            <person name="Morgado L.N."/>
            <person name="Niskanen T."/>
            <person name="Noordeloos M.E."/>
            <person name="Ohm R.A."/>
            <person name="Ortiz-Santana B."/>
            <person name="Ovrebo C."/>
            <person name="Racz N."/>
            <person name="Riley R."/>
            <person name="Savchenko A."/>
            <person name="Shiryaev A."/>
            <person name="Soop K."/>
            <person name="Spirin V."/>
            <person name="Szebenyi C."/>
            <person name="Tomsovsky M."/>
            <person name="Tulloss R.E."/>
            <person name="Uehling J."/>
            <person name="Grigoriev I.V."/>
            <person name="Vagvolgyi C."/>
            <person name="Papp T."/>
            <person name="Martin F.M."/>
            <person name="Miettinen O."/>
            <person name="Hibbett D.S."/>
            <person name="Nagy L.G."/>
        </authorList>
    </citation>
    <scope>NUCLEOTIDE SEQUENCE [LARGE SCALE GENOMIC DNA]</scope>
    <source>
        <strain evidence="1 2">CBS 121175</strain>
    </source>
</reference>
<accession>A0A5C3KM85</accession>
<evidence type="ECO:0000313" key="1">
    <source>
        <dbReference type="EMBL" id="TFK21521.1"/>
    </source>
</evidence>
<proteinExistence type="predicted"/>
<gene>
    <name evidence="1" type="ORF">FA15DRAFT_707169</name>
</gene>
<dbReference type="AlphaFoldDB" id="A0A5C3KM85"/>
<protein>
    <submittedName>
        <fullName evidence="1">Uncharacterized protein</fullName>
    </submittedName>
</protein>
<evidence type="ECO:0000313" key="2">
    <source>
        <dbReference type="Proteomes" id="UP000307440"/>
    </source>
</evidence>
<name>A0A5C3KM85_COPMA</name>
<keyword evidence="2" id="KW-1185">Reference proteome</keyword>